<gene>
    <name evidence="1" type="ORF">ACFQ11_01990</name>
</gene>
<keyword evidence="2" id="KW-1185">Reference proteome</keyword>
<protein>
    <submittedName>
        <fullName evidence="1">Uncharacterized protein</fullName>
    </submittedName>
</protein>
<evidence type="ECO:0000313" key="2">
    <source>
        <dbReference type="Proteomes" id="UP001596972"/>
    </source>
</evidence>
<name>A0ABW3EKU0_9ACTN</name>
<comment type="caution">
    <text evidence="1">The sequence shown here is derived from an EMBL/GenBank/DDBJ whole genome shotgun (WGS) entry which is preliminary data.</text>
</comment>
<accession>A0ABW3EKU0</accession>
<organism evidence="1 2">
    <name type="scientific">Actinomadura sediminis</name>
    <dbReference type="NCBI Taxonomy" id="1038904"/>
    <lineage>
        <taxon>Bacteria</taxon>
        <taxon>Bacillati</taxon>
        <taxon>Actinomycetota</taxon>
        <taxon>Actinomycetes</taxon>
        <taxon>Streptosporangiales</taxon>
        <taxon>Thermomonosporaceae</taxon>
        <taxon>Actinomadura</taxon>
    </lineage>
</organism>
<reference evidence="2" key="1">
    <citation type="journal article" date="2019" name="Int. J. Syst. Evol. Microbiol.">
        <title>The Global Catalogue of Microorganisms (GCM) 10K type strain sequencing project: providing services to taxonomists for standard genome sequencing and annotation.</title>
        <authorList>
            <consortium name="The Broad Institute Genomics Platform"/>
            <consortium name="The Broad Institute Genome Sequencing Center for Infectious Disease"/>
            <person name="Wu L."/>
            <person name="Ma J."/>
        </authorList>
    </citation>
    <scope>NUCLEOTIDE SEQUENCE [LARGE SCALE GENOMIC DNA]</scope>
    <source>
        <strain evidence="2">JCM 31202</strain>
    </source>
</reference>
<dbReference type="EMBL" id="JBHTJA010000002">
    <property type="protein sequence ID" value="MFD0899159.1"/>
    <property type="molecule type" value="Genomic_DNA"/>
</dbReference>
<proteinExistence type="predicted"/>
<evidence type="ECO:0000313" key="1">
    <source>
        <dbReference type="EMBL" id="MFD0899159.1"/>
    </source>
</evidence>
<dbReference type="RefSeq" id="WP_378295979.1">
    <property type="nucleotide sequence ID" value="NZ_JBHTJA010000002.1"/>
</dbReference>
<dbReference type="Proteomes" id="UP001596972">
    <property type="component" value="Unassembled WGS sequence"/>
</dbReference>
<sequence>MAVQPTESGGAGGAGAGAAVLIEQREQRAHFDGQRRGDRPGHVVQQDVEHHGNPVGSRLVGVVGVRFRVHGRQ</sequence>